<proteinExistence type="predicted"/>
<dbReference type="AlphaFoldDB" id="A0A0W7WFK1"/>
<evidence type="ECO:0000256" key="1">
    <source>
        <dbReference type="SAM" id="Phobius"/>
    </source>
</evidence>
<gene>
    <name evidence="2" type="ORF">AVJ23_18470</name>
</gene>
<dbReference type="EMBL" id="LPXO01000015">
    <property type="protein sequence ID" value="KUF09240.1"/>
    <property type="molecule type" value="Genomic_DNA"/>
</dbReference>
<dbReference type="Proteomes" id="UP000054396">
    <property type="component" value="Unassembled WGS sequence"/>
</dbReference>
<name>A0A0W7WFK1_9RHOB</name>
<keyword evidence="1" id="KW-0812">Transmembrane</keyword>
<reference evidence="2 3" key="1">
    <citation type="submission" date="2015-12" db="EMBL/GenBank/DDBJ databases">
        <authorList>
            <person name="Shamseldin A."/>
            <person name="Moawad H."/>
            <person name="Abd El-Rahim W.M."/>
            <person name="Sadowsky M.J."/>
        </authorList>
    </citation>
    <scope>NUCLEOTIDE SEQUENCE [LARGE SCALE GENOMIC DNA]</scope>
    <source>
        <strain evidence="2 3">SJ5A-1</strain>
    </source>
</reference>
<organism evidence="2 3">
    <name type="scientific">Pseudoponticoccus marisrubri</name>
    <dbReference type="NCBI Taxonomy" id="1685382"/>
    <lineage>
        <taxon>Bacteria</taxon>
        <taxon>Pseudomonadati</taxon>
        <taxon>Pseudomonadota</taxon>
        <taxon>Alphaproteobacteria</taxon>
        <taxon>Rhodobacterales</taxon>
        <taxon>Roseobacteraceae</taxon>
        <taxon>Pseudoponticoccus</taxon>
    </lineage>
</organism>
<dbReference type="STRING" id="1685382.AVJ23_18470"/>
<dbReference type="RefSeq" id="WP_058863706.1">
    <property type="nucleotide sequence ID" value="NZ_LPXO01000015.1"/>
</dbReference>
<protein>
    <submittedName>
        <fullName evidence="2">Uncharacterized protein</fullName>
    </submittedName>
</protein>
<keyword evidence="1" id="KW-0472">Membrane</keyword>
<evidence type="ECO:0000313" key="3">
    <source>
        <dbReference type="Proteomes" id="UP000054396"/>
    </source>
</evidence>
<feature type="transmembrane region" description="Helical" evidence="1">
    <location>
        <begin position="52"/>
        <end position="70"/>
    </location>
</feature>
<sequence>MDDALRNFQKRQQAVHRKHLRMARGYVTKLDRTGVFVQTPDNKAAGFGLRTLLLVVLAFALFKIGVLAYLGEEVYAGHVEALRAGSVFEQAGAWLMQADPVTRAAASLVAPYLG</sequence>
<keyword evidence="1" id="KW-1133">Transmembrane helix</keyword>
<accession>A0A0W7WFK1</accession>
<evidence type="ECO:0000313" key="2">
    <source>
        <dbReference type="EMBL" id="KUF09240.1"/>
    </source>
</evidence>
<dbReference type="OrthoDB" id="7866534at2"/>
<comment type="caution">
    <text evidence="2">The sequence shown here is derived from an EMBL/GenBank/DDBJ whole genome shotgun (WGS) entry which is preliminary data.</text>
</comment>
<keyword evidence="3" id="KW-1185">Reference proteome</keyword>